<keyword evidence="3 8" id="KW-0812">Transmembrane</keyword>
<reference evidence="9" key="1">
    <citation type="submission" date="2005-10" db="EMBL/GenBank/DDBJ databases">
        <authorList>
            <person name="Loftus B.J."/>
            <person name="Nene V.M."/>
            <person name="Hannick L.I."/>
            <person name="Bidwell S."/>
            <person name="Haas B."/>
            <person name="Amedeo P."/>
            <person name="Orvis J."/>
            <person name="Wortman J.R."/>
            <person name="White O.R."/>
            <person name="Salzberg S."/>
            <person name="Shumway M."/>
            <person name="Koo H."/>
            <person name="Zhao Y."/>
            <person name="Holmes M."/>
            <person name="Miller J."/>
            <person name="Schatz M."/>
            <person name="Pop M."/>
            <person name="Pai G."/>
            <person name="Utterback T."/>
            <person name="Rogers Y.-H."/>
            <person name="Kravitz S."/>
            <person name="Fraser C.M."/>
        </authorList>
    </citation>
    <scope>NUCLEOTIDE SEQUENCE</scope>
    <source>
        <strain evidence="9">Liverpool</strain>
    </source>
</reference>
<reference evidence="9" key="2">
    <citation type="journal article" date="2007" name="Science">
        <title>Genome sequence of Aedes aegypti, a major arbovirus vector.</title>
        <authorList>
            <person name="Nene V."/>
            <person name="Wortman J.R."/>
            <person name="Lawson D."/>
            <person name="Haas B."/>
            <person name="Kodira C."/>
            <person name="Tu Z.J."/>
            <person name="Loftus B."/>
            <person name="Xi Z."/>
            <person name="Megy K."/>
            <person name="Grabherr M."/>
            <person name="Ren Q."/>
            <person name="Zdobnov E.M."/>
            <person name="Lobo N.F."/>
            <person name="Campbell K.S."/>
            <person name="Brown S.E."/>
            <person name="Bonaldo M.F."/>
            <person name="Zhu J."/>
            <person name="Sinkins S.P."/>
            <person name="Hogenkamp D.G."/>
            <person name="Amedeo P."/>
            <person name="Arensburger P."/>
            <person name="Atkinson P.W."/>
            <person name="Bidwell S."/>
            <person name="Biedler J."/>
            <person name="Birney E."/>
            <person name="Bruggner R.V."/>
            <person name="Costas J."/>
            <person name="Coy M.R."/>
            <person name="Crabtree J."/>
            <person name="Crawford M."/>
            <person name="Debruyn B."/>
            <person name="Decaprio D."/>
            <person name="Eiglmeier K."/>
            <person name="Eisenstadt E."/>
            <person name="El-Dorry H."/>
            <person name="Gelbart W.M."/>
            <person name="Gomes S.L."/>
            <person name="Hammond M."/>
            <person name="Hannick L.I."/>
            <person name="Hogan J.R."/>
            <person name="Holmes M.H."/>
            <person name="Jaffe D."/>
            <person name="Johnston J.S."/>
            <person name="Kennedy R.C."/>
            <person name="Koo H."/>
            <person name="Kravitz S."/>
            <person name="Kriventseva E.V."/>
            <person name="Kulp D."/>
            <person name="Labutti K."/>
            <person name="Lee E."/>
            <person name="Li S."/>
            <person name="Lovin D.D."/>
            <person name="Mao C."/>
            <person name="Mauceli E."/>
            <person name="Menck C.F."/>
            <person name="Miller J.R."/>
            <person name="Montgomery P."/>
            <person name="Mori A."/>
            <person name="Nascimento A.L."/>
            <person name="Naveira H.F."/>
            <person name="Nusbaum C."/>
            <person name="O'leary S."/>
            <person name="Orvis J."/>
            <person name="Pertea M."/>
            <person name="Quesneville H."/>
            <person name="Reidenbach K.R."/>
            <person name="Rogers Y.H."/>
            <person name="Roth C.W."/>
            <person name="Schneider J.R."/>
            <person name="Schatz M."/>
            <person name="Shumway M."/>
            <person name="Stanke M."/>
            <person name="Stinson E.O."/>
            <person name="Tubio J.M."/>
            <person name="Vanzee J.P."/>
            <person name="Verjovski-Almeida S."/>
            <person name="Werner D."/>
            <person name="White O."/>
            <person name="Wyder S."/>
            <person name="Zeng Q."/>
            <person name="Zhao Q."/>
            <person name="Zhao Y."/>
            <person name="Hill C.A."/>
            <person name="Raikhel A.S."/>
            <person name="Soares M.B."/>
            <person name="Knudson D.L."/>
            <person name="Lee N.H."/>
            <person name="Galagan J."/>
            <person name="Salzberg S.L."/>
            <person name="Paulsen I.T."/>
            <person name="Dimopoulos G."/>
            <person name="Collins F.H."/>
            <person name="Birren B."/>
            <person name="Fraser-Liggett C.M."/>
            <person name="Severson D.W."/>
        </authorList>
    </citation>
    <scope>NUCLEOTIDE SEQUENCE [LARGE SCALE GENOMIC DNA]</scope>
    <source>
        <strain evidence="9">Liverpool</strain>
    </source>
</reference>
<feature type="transmembrane region" description="Helical" evidence="8">
    <location>
        <begin position="47"/>
        <end position="70"/>
    </location>
</feature>
<protein>
    <recommendedName>
        <fullName evidence="8">Gustatory receptor</fullName>
    </recommendedName>
</protein>
<dbReference type="GO" id="GO:0030424">
    <property type="term" value="C:axon"/>
    <property type="evidence" value="ECO:0007669"/>
    <property type="project" value="TreeGrafter"/>
</dbReference>
<dbReference type="GO" id="GO:0030425">
    <property type="term" value="C:dendrite"/>
    <property type="evidence" value="ECO:0007669"/>
    <property type="project" value="TreeGrafter"/>
</dbReference>
<dbReference type="VEuPathDB" id="VectorBase:AAEL013193"/>
<comment type="subcellular location">
    <subcellularLocation>
        <location evidence="1 8">Cell membrane</location>
        <topology evidence="1 8">Multi-pass membrane protein</topology>
    </subcellularLocation>
</comment>
<dbReference type="GO" id="GO:0007635">
    <property type="term" value="P:chemosensory behavior"/>
    <property type="evidence" value="ECO:0007669"/>
    <property type="project" value="TreeGrafter"/>
</dbReference>
<feature type="transmembrane region" description="Helical" evidence="8">
    <location>
        <begin position="255"/>
        <end position="278"/>
    </location>
</feature>
<feature type="transmembrane region" description="Helical" evidence="8">
    <location>
        <begin position="298"/>
        <end position="317"/>
    </location>
</feature>
<comment type="function">
    <text evidence="8">Gustatory receptor which mediates acceptance or avoidance behavior, depending on its substrates.</text>
</comment>
<dbReference type="AlphaFoldDB" id="Q16JX0"/>
<feature type="transmembrane region" description="Helical" evidence="8">
    <location>
        <begin position="76"/>
        <end position="98"/>
    </location>
</feature>
<organism evidence="9 10">
    <name type="scientific">Aedes aegypti</name>
    <name type="common">Yellowfever mosquito</name>
    <name type="synonym">Culex aegypti</name>
    <dbReference type="NCBI Taxonomy" id="7159"/>
    <lineage>
        <taxon>Eukaryota</taxon>
        <taxon>Metazoa</taxon>
        <taxon>Ecdysozoa</taxon>
        <taxon>Arthropoda</taxon>
        <taxon>Hexapoda</taxon>
        <taxon>Insecta</taxon>
        <taxon>Pterygota</taxon>
        <taxon>Neoptera</taxon>
        <taxon>Endopterygota</taxon>
        <taxon>Diptera</taxon>
        <taxon>Nematocera</taxon>
        <taxon>Culicoidea</taxon>
        <taxon>Culicidae</taxon>
        <taxon>Culicinae</taxon>
        <taxon>Aedini</taxon>
        <taxon>Aedes</taxon>
        <taxon>Stegomyia</taxon>
    </lineage>
</organism>
<evidence type="ECO:0000256" key="7">
    <source>
        <dbReference type="ARBA" id="ARBA00023224"/>
    </source>
</evidence>
<sequence length="397" mass="45266">MPWFEARNVFDSLRPVYLATKIFLVHFETLDFGQQTVQRTLLDQLRYIVAILLDIALVYRCITVNTPYLYLTDSVLLNVGCYTTLVFLALLSSSIPVWNRHKAVEILEVYKNIDDCDRILRSLGVVIDHRKQRLFSTLYVVGWLGVPIIITLNAFRARFDSAWTNVSSAAPDVMIAIGILRTSSCYSLFICYSTLTLMAINQRFSCVQQCTMTVLEVPKSSQGAVSCAAIRRIASAHDRLSDCIELLNSCYSIHIFYTVTMSVFFTILVVFQLIHAYATEANESMMGVAKNNIVYDQFHILMFIVMVVYTSLVGRNCHRISVVIHKSISYGSFDKRVLKELQCFSQQLQHHAPKINCGVLDFDWMLFYSVAGTFTTYLIILLQFDVGNLGFHRLHKS</sequence>
<dbReference type="PANTHER" id="PTHR21143:SF104">
    <property type="entry name" value="GUSTATORY RECEPTOR 8A-RELATED"/>
    <property type="match status" value="1"/>
</dbReference>
<dbReference type="PhylomeDB" id="Q16JX0"/>
<feature type="transmembrane region" description="Helical" evidence="8">
    <location>
        <begin position="175"/>
        <end position="195"/>
    </location>
</feature>
<keyword evidence="7 8" id="KW-0807">Transducer</keyword>
<gene>
    <name evidence="9" type="primary">GPRgr25</name>
    <name evidence="9" type="ORF">AaeL_AAEL013193</name>
</gene>
<name>Q16JX0_AEDAE</name>
<evidence type="ECO:0000313" key="9">
    <source>
        <dbReference type="EMBL" id="EAT34572.2"/>
    </source>
</evidence>
<evidence type="ECO:0000256" key="6">
    <source>
        <dbReference type="ARBA" id="ARBA00023170"/>
    </source>
</evidence>
<dbReference type="GO" id="GO:0008049">
    <property type="term" value="P:male courtship behavior"/>
    <property type="evidence" value="ECO:0007669"/>
    <property type="project" value="TreeGrafter"/>
</dbReference>
<dbReference type="Proteomes" id="UP000682892">
    <property type="component" value="Unassembled WGS sequence"/>
</dbReference>
<reference evidence="9" key="3">
    <citation type="submission" date="2012-09" db="EMBL/GenBank/DDBJ databases">
        <authorList>
            <consortium name="VectorBase"/>
        </authorList>
    </citation>
    <scope>NUCLEOTIDE SEQUENCE</scope>
    <source>
        <strain evidence="9">Liverpool</strain>
    </source>
</reference>
<feature type="non-terminal residue" evidence="9">
    <location>
        <position position="397"/>
    </location>
</feature>
<evidence type="ECO:0000256" key="5">
    <source>
        <dbReference type="ARBA" id="ARBA00023136"/>
    </source>
</evidence>
<evidence type="ECO:0000256" key="1">
    <source>
        <dbReference type="ARBA" id="ARBA00004651"/>
    </source>
</evidence>
<keyword evidence="4 8" id="KW-1133">Transmembrane helix</keyword>
<evidence type="ECO:0000313" key="10">
    <source>
        <dbReference type="Proteomes" id="UP000682892"/>
    </source>
</evidence>
<evidence type="ECO:0000256" key="2">
    <source>
        <dbReference type="ARBA" id="ARBA00022475"/>
    </source>
</evidence>
<dbReference type="OrthoDB" id="6366728at2759"/>
<dbReference type="GO" id="GO:0050909">
    <property type="term" value="P:sensory perception of taste"/>
    <property type="evidence" value="ECO:0007669"/>
    <property type="project" value="InterPro"/>
</dbReference>
<feature type="transmembrane region" description="Helical" evidence="8">
    <location>
        <begin position="137"/>
        <end position="155"/>
    </location>
</feature>
<feature type="transmembrane region" description="Helical" evidence="8">
    <location>
        <begin position="364"/>
        <end position="384"/>
    </location>
</feature>
<dbReference type="GO" id="GO:0005886">
    <property type="term" value="C:plasma membrane"/>
    <property type="evidence" value="ECO:0007669"/>
    <property type="project" value="UniProtKB-SubCell"/>
</dbReference>
<accession>Q16JX0</accession>
<dbReference type="GO" id="GO:0007165">
    <property type="term" value="P:signal transduction"/>
    <property type="evidence" value="ECO:0007669"/>
    <property type="project" value="UniProtKB-KW"/>
</dbReference>
<dbReference type="KEGG" id="aag:5577443"/>
<proteinExistence type="inferred from homology"/>
<comment type="similarity">
    <text evidence="8">Belongs to the insect chemoreceptor superfamily. Gustatory receptor (GR) family.</text>
</comment>
<dbReference type="GO" id="GO:0043025">
    <property type="term" value="C:neuronal cell body"/>
    <property type="evidence" value="ECO:0007669"/>
    <property type="project" value="TreeGrafter"/>
</dbReference>
<keyword evidence="5 8" id="KW-0472">Membrane</keyword>
<dbReference type="EMBL" id="CH477989">
    <property type="protein sequence ID" value="EAT34572.2"/>
    <property type="molecule type" value="Genomic_DNA"/>
</dbReference>
<dbReference type="eggNOG" id="ENOG502T8H5">
    <property type="taxonomic scope" value="Eukaryota"/>
</dbReference>
<dbReference type="InterPro" id="IPR013604">
    <property type="entry name" value="7TM_chemorcpt"/>
</dbReference>
<evidence type="ECO:0000256" key="4">
    <source>
        <dbReference type="ARBA" id="ARBA00022989"/>
    </source>
</evidence>
<evidence type="ECO:0000256" key="3">
    <source>
        <dbReference type="ARBA" id="ARBA00022692"/>
    </source>
</evidence>
<dbReference type="Pfam" id="PF08395">
    <property type="entry name" value="7tm_7"/>
    <property type="match status" value="1"/>
</dbReference>
<keyword evidence="6 8" id="KW-0675">Receptor</keyword>
<dbReference type="PaxDb" id="7159-AAEL013193-PA"/>
<dbReference type="PANTHER" id="PTHR21143">
    <property type="entry name" value="INVERTEBRATE GUSTATORY RECEPTOR"/>
    <property type="match status" value="1"/>
</dbReference>
<dbReference type="CTD" id="5577443"/>
<keyword evidence="2 8" id="KW-1003">Cell membrane</keyword>
<evidence type="ECO:0000256" key="8">
    <source>
        <dbReference type="RuleBase" id="RU363108"/>
    </source>
</evidence>
<dbReference type="GeneID" id="5577443"/>